<dbReference type="EMBL" id="BK032509">
    <property type="protein sequence ID" value="DAF43567.1"/>
    <property type="molecule type" value="Genomic_DNA"/>
</dbReference>
<reference evidence="1" key="1">
    <citation type="journal article" date="2021" name="Proc. Natl. Acad. Sci. U.S.A.">
        <title>A Catalog of Tens of Thousands of Viruses from Human Metagenomes Reveals Hidden Associations with Chronic Diseases.</title>
        <authorList>
            <person name="Tisza M.J."/>
            <person name="Buck C.B."/>
        </authorList>
    </citation>
    <scope>NUCLEOTIDE SEQUENCE</scope>
    <source>
        <strain evidence="1">CtWdm1</strain>
    </source>
</reference>
<organism evidence="1">
    <name type="scientific">Siphoviridae sp. ctWdm1</name>
    <dbReference type="NCBI Taxonomy" id="2827883"/>
    <lineage>
        <taxon>Viruses</taxon>
        <taxon>Duplodnaviria</taxon>
        <taxon>Heunggongvirae</taxon>
        <taxon>Uroviricota</taxon>
        <taxon>Caudoviricetes</taxon>
    </lineage>
</organism>
<evidence type="ECO:0000313" key="1">
    <source>
        <dbReference type="EMBL" id="DAF43567.1"/>
    </source>
</evidence>
<name>A0A8S5RYB8_9CAUD</name>
<proteinExistence type="predicted"/>
<sequence length="56" mass="6638">MATLRFEKDGNIIEIENYREEIKEKFNRLLVETSEESRFYDEGTSYTIDDKGQKAS</sequence>
<accession>A0A8S5RYB8</accession>
<protein>
    <submittedName>
        <fullName evidence="1">Uncharacterized protein</fullName>
    </submittedName>
</protein>